<evidence type="ECO:0000313" key="21">
    <source>
        <dbReference type="Proteomes" id="UP000236333"/>
    </source>
</evidence>
<dbReference type="AlphaFoldDB" id="A0A2J7ZJP9"/>
<dbReference type="EMBL" id="PGGS01001358">
    <property type="protein sequence ID" value="PNH00487.1"/>
    <property type="molecule type" value="Genomic_DNA"/>
</dbReference>
<dbReference type="PANTHER" id="PTHR32523">
    <property type="entry name" value="PHYTOL KINASE 1, CHLOROPLASTIC"/>
    <property type="match status" value="1"/>
</dbReference>
<evidence type="ECO:0000259" key="19">
    <source>
        <dbReference type="PROSITE" id="PS50865"/>
    </source>
</evidence>
<evidence type="ECO:0000256" key="9">
    <source>
        <dbReference type="ARBA" id="ARBA00022777"/>
    </source>
</evidence>
<keyword evidence="10" id="KW-0862">Zinc</keyword>
<evidence type="ECO:0000256" key="5">
    <source>
        <dbReference type="ARBA" id="ARBA00022679"/>
    </source>
</evidence>
<evidence type="ECO:0000256" key="7">
    <source>
        <dbReference type="ARBA" id="ARBA00022723"/>
    </source>
</evidence>
<gene>
    <name evidence="20" type="ORF">TSOC_013687</name>
</gene>
<proteinExistence type="inferred from homology"/>
<keyword evidence="8 17" id="KW-0863">Zinc-finger</keyword>
<comment type="caution">
    <text evidence="20">The sequence shown here is derived from an EMBL/GenBank/DDBJ whole genome shotgun (WGS) entry which is preliminary data.</text>
</comment>
<keyword evidence="5" id="KW-0808">Transferase</keyword>
<dbReference type="OrthoDB" id="544200at2759"/>
<dbReference type="InterPro" id="IPR002893">
    <property type="entry name" value="Znf_MYND"/>
</dbReference>
<dbReference type="GO" id="GO:0016020">
    <property type="term" value="C:membrane"/>
    <property type="evidence" value="ECO:0007669"/>
    <property type="project" value="UniProtKB-SubCell"/>
</dbReference>
<keyword evidence="3" id="KW-0150">Chloroplast</keyword>
<evidence type="ECO:0000256" key="3">
    <source>
        <dbReference type="ARBA" id="ARBA00022528"/>
    </source>
</evidence>
<keyword evidence="7" id="KW-0479">Metal-binding</keyword>
<dbReference type="PANTHER" id="PTHR32523:SF8">
    <property type="entry name" value="DOLICHOL KINASE"/>
    <property type="match status" value="1"/>
</dbReference>
<evidence type="ECO:0000256" key="2">
    <source>
        <dbReference type="ARBA" id="ARBA00010794"/>
    </source>
</evidence>
<evidence type="ECO:0000256" key="16">
    <source>
        <dbReference type="ARBA" id="ARBA00048889"/>
    </source>
</evidence>
<reference evidence="20 21" key="1">
    <citation type="journal article" date="2017" name="Mol. Biol. Evol.">
        <title>The 4-celled Tetrabaena socialis nuclear genome reveals the essential components for genetic control of cell number at the origin of multicellularity in the volvocine lineage.</title>
        <authorList>
            <person name="Featherston J."/>
            <person name="Arakaki Y."/>
            <person name="Hanschen E.R."/>
            <person name="Ferris P.J."/>
            <person name="Michod R.E."/>
            <person name="Olson B.J.S.C."/>
            <person name="Nozaki H."/>
            <person name="Durand P.M."/>
        </authorList>
    </citation>
    <scope>NUCLEOTIDE SEQUENCE [LARGE SCALE GENOMIC DNA]</scope>
    <source>
        <strain evidence="20 21">NIES-571</strain>
    </source>
</reference>
<dbReference type="GO" id="GO:0009507">
    <property type="term" value="C:chloroplast"/>
    <property type="evidence" value="ECO:0007669"/>
    <property type="project" value="UniProtKB-SubCell"/>
</dbReference>
<dbReference type="GO" id="GO:0008270">
    <property type="term" value="F:zinc ion binding"/>
    <property type="evidence" value="ECO:0007669"/>
    <property type="project" value="UniProtKB-KW"/>
</dbReference>
<evidence type="ECO:0000256" key="15">
    <source>
        <dbReference type="ARBA" id="ARBA00039024"/>
    </source>
</evidence>
<dbReference type="Proteomes" id="UP000236333">
    <property type="component" value="Unassembled WGS sequence"/>
</dbReference>
<evidence type="ECO:0000256" key="12">
    <source>
        <dbReference type="ARBA" id="ARBA00022989"/>
    </source>
</evidence>
<keyword evidence="9" id="KW-0418">Kinase</keyword>
<keyword evidence="11" id="KW-0809">Transit peptide</keyword>
<evidence type="ECO:0000256" key="4">
    <source>
        <dbReference type="ARBA" id="ARBA00022640"/>
    </source>
</evidence>
<comment type="catalytic activity">
    <reaction evidence="16">
        <text>phytol + CTP = phytyl phosphate + CDP + H(+)</text>
        <dbReference type="Rhea" id="RHEA:38055"/>
        <dbReference type="ChEBI" id="CHEBI:15378"/>
        <dbReference type="ChEBI" id="CHEBI:17327"/>
        <dbReference type="ChEBI" id="CHEBI:37563"/>
        <dbReference type="ChEBI" id="CHEBI:58069"/>
        <dbReference type="ChEBI" id="CHEBI:75483"/>
        <dbReference type="EC" id="2.7.1.182"/>
    </reaction>
</comment>
<feature type="domain" description="MYND-type" evidence="19">
    <location>
        <begin position="1043"/>
        <end position="1088"/>
    </location>
</feature>
<comment type="subcellular location">
    <subcellularLocation>
        <location evidence="1">Plastid</location>
        <location evidence="1">Chloroplast membrane</location>
        <topology evidence="1">Multi-pass membrane protein</topology>
    </subcellularLocation>
</comment>
<dbReference type="InterPro" id="IPR039606">
    <property type="entry name" value="Phytol/farnesol_kinase"/>
</dbReference>
<feature type="compositionally biased region" description="Low complexity" evidence="18">
    <location>
        <begin position="919"/>
        <end position="950"/>
    </location>
</feature>
<evidence type="ECO:0000313" key="20">
    <source>
        <dbReference type="EMBL" id="PNH00487.1"/>
    </source>
</evidence>
<organism evidence="20 21">
    <name type="scientific">Tetrabaena socialis</name>
    <dbReference type="NCBI Taxonomy" id="47790"/>
    <lineage>
        <taxon>Eukaryota</taxon>
        <taxon>Viridiplantae</taxon>
        <taxon>Chlorophyta</taxon>
        <taxon>core chlorophytes</taxon>
        <taxon>Chlorophyceae</taxon>
        <taxon>CS clade</taxon>
        <taxon>Chlamydomonadales</taxon>
        <taxon>Tetrabaenaceae</taxon>
        <taxon>Tetrabaena</taxon>
    </lineage>
</organism>
<dbReference type="PROSITE" id="PS50865">
    <property type="entry name" value="ZF_MYND_2"/>
    <property type="match status" value="1"/>
</dbReference>
<dbReference type="Gene3D" id="6.10.140.2220">
    <property type="match status" value="1"/>
</dbReference>
<name>A0A2J7ZJP9_9CHLO</name>
<keyword evidence="6" id="KW-0812">Transmembrane</keyword>
<protein>
    <recommendedName>
        <fullName evidence="15">phytol kinase</fullName>
        <ecNumber evidence="15">2.7.1.182</ecNumber>
    </recommendedName>
</protein>
<comment type="similarity">
    <text evidence="2">Belongs to the polyprenol kinase family.</text>
</comment>
<dbReference type="EC" id="2.7.1.182" evidence="15"/>
<keyword evidence="4" id="KW-0934">Plastid</keyword>
<evidence type="ECO:0000256" key="1">
    <source>
        <dbReference type="ARBA" id="ARBA00004508"/>
    </source>
</evidence>
<comment type="pathway">
    <text evidence="14">Cofactor biosynthesis; tocopherol biosynthesis.</text>
</comment>
<dbReference type="SUPFAM" id="SSF144232">
    <property type="entry name" value="HIT/MYND zinc finger-like"/>
    <property type="match status" value="1"/>
</dbReference>
<feature type="compositionally biased region" description="Gly residues" evidence="18">
    <location>
        <begin position="896"/>
        <end position="909"/>
    </location>
</feature>
<evidence type="ECO:0000256" key="17">
    <source>
        <dbReference type="PROSITE-ProRule" id="PRU00134"/>
    </source>
</evidence>
<evidence type="ECO:0000256" key="10">
    <source>
        <dbReference type="ARBA" id="ARBA00022833"/>
    </source>
</evidence>
<evidence type="ECO:0000256" key="11">
    <source>
        <dbReference type="ARBA" id="ARBA00022946"/>
    </source>
</evidence>
<feature type="region of interest" description="Disordered" evidence="18">
    <location>
        <begin position="393"/>
        <end position="486"/>
    </location>
</feature>
<sequence length="1120" mass="113951">MDHQLSILAAALVPRFRDATERLRSGRLLKPSEAHSLKQQLEDVFPATEGAAVAARLLAHDSFPAALLGLLAAALRLDARSSPDACSLALNAHSDLCATASDAAGGLVFDPRGDCPLSPEALGFATRLLRTQALQCYSRWLAAATEDVQAAGAGASLRAASIIRDAACLVDTLADVARRSMADGSGEAGAAPMSGAARRRQQQQQARGLAFLGELAAALRYSCVVEHLARAALHLHLRCAGEAAEATVLQALSACVCVLDMHDACCTAGLSDAPAASSLRGVLGGRCTRHLALSSALAALCAADGGPSYGLPEELLLGLPVFGNNSPPANLRQRQGVQELNFPTFNLAISGLKLNLDSEPISTPPPGRRAAVALLLRLGRLGVESARIWGEVNGGSALGQRDGSGAEGQTSAGGAPDFPGGGGGAFRGRGSAGSGYRGSGNAGSEAGIDGGGGGGSGGGGSSGNEGDGGSGGGSVALPTVPAPPPSVPLPQPLRLLVSRNELAHLTTYSLHVALHLLSAVHQQQAEKHEPATAAAAGGGALGGWQEVAAAEWWRLAVAAALHVTRWSNEGEVHALAELFILGTRLGRLPLDSPLLPALPCPMMAAALAAGVLPCVERLLRRAWEAPEAAEATLAHSLTEGCFEAGLLAPLLAYGEPRQAAALVATVRKLLVCRAAPLLLLVCGGDAAHGPCAEASHLALDLLGVAGVWMQMGVGCGAMWQAQGDLSEEQVAAPAAAGPGAGRQLALVVSRAASDWLPPLSRLFEALAALLLGGRATKPSTFKQVCIFCLRPLLVWLPRLARCCCGGEQGAADMPATAGDWRRWLLEELRVVPLLGTALGFLPLLLLRGERQAQKADDAGCEIAMLLGGSCCCVAAAFPDEVRSAALSAAAVEEGVASGGSGASRGGGVGSRSSGRRAGGRSSARAGGSRRSSSNSSQAQPADLAGAAAASGPGGWRPSLLHALAAELRAHGRDDAHATVAAAVTDLAGRLEACRAGGSGGLGGEAGGDLWGLPANVPAVVERVHGLRVPPPAEGRALLRTCANPACDNLAGGSEAELPLRACGRCGAAWYCRPECQTAHWRAGHREACGRLERPHPGVLATSPASQAWWERLPPWMVTAP</sequence>
<keyword evidence="12" id="KW-1133">Transmembrane helix</keyword>
<keyword evidence="13" id="KW-0472">Membrane</keyword>
<feature type="compositionally biased region" description="Gly residues" evidence="18">
    <location>
        <begin position="419"/>
        <end position="441"/>
    </location>
</feature>
<accession>A0A2J7ZJP9</accession>
<evidence type="ECO:0000256" key="8">
    <source>
        <dbReference type="ARBA" id="ARBA00022771"/>
    </source>
</evidence>
<feature type="compositionally biased region" description="Gly residues" evidence="18">
    <location>
        <begin position="448"/>
        <end position="474"/>
    </location>
</feature>
<keyword evidence="21" id="KW-1185">Reference proteome</keyword>
<evidence type="ECO:0000256" key="14">
    <source>
        <dbReference type="ARBA" id="ARBA00024015"/>
    </source>
</evidence>
<evidence type="ECO:0000256" key="6">
    <source>
        <dbReference type="ARBA" id="ARBA00022692"/>
    </source>
</evidence>
<evidence type="ECO:0000256" key="13">
    <source>
        <dbReference type="ARBA" id="ARBA00023136"/>
    </source>
</evidence>
<feature type="region of interest" description="Disordered" evidence="18">
    <location>
        <begin position="896"/>
        <end position="950"/>
    </location>
</feature>
<dbReference type="Pfam" id="PF01753">
    <property type="entry name" value="zf-MYND"/>
    <property type="match status" value="1"/>
</dbReference>
<dbReference type="GO" id="GO:0010276">
    <property type="term" value="F:phytol kinase activity"/>
    <property type="evidence" value="ECO:0007669"/>
    <property type="project" value="UniProtKB-EC"/>
</dbReference>
<evidence type="ECO:0000256" key="18">
    <source>
        <dbReference type="SAM" id="MobiDB-lite"/>
    </source>
</evidence>